<dbReference type="PANTHER" id="PTHR32439:SF9">
    <property type="entry name" value="BLR3264 PROTEIN"/>
    <property type="match status" value="1"/>
</dbReference>
<feature type="domain" description="Nitrite/Sulfite reductase ferredoxin-like" evidence="9">
    <location>
        <begin position="46"/>
        <end position="112"/>
    </location>
</feature>
<dbReference type="InterPro" id="IPR045854">
    <property type="entry name" value="NO2/SO3_Rdtase_4Fe4S_sf"/>
</dbReference>
<keyword evidence="5" id="KW-0408">Iron</keyword>
<evidence type="ECO:0000256" key="5">
    <source>
        <dbReference type="ARBA" id="ARBA00023004"/>
    </source>
</evidence>
<dbReference type="Gene3D" id="3.30.110.40">
    <property type="entry name" value="TusA-like domain"/>
    <property type="match status" value="1"/>
</dbReference>
<keyword evidence="2" id="KW-0349">Heme</keyword>
<dbReference type="Pfam" id="PF01206">
    <property type="entry name" value="TusA"/>
    <property type="match status" value="1"/>
</dbReference>
<dbReference type="EMBL" id="UINC01001733">
    <property type="protein sequence ID" value="SUZ87618.1"/>
    <property type="molecule type" value="Genomic_DNA"/>
</dbReference>
<feature type="domain" description="Nitrite/Sulfite reductase ferredoxin-like" evidence="9">
    <location>
        <begin position="321"/>
        <end position="385"/>
    </location>
</feature>
<evidence type="ECO:0000256" key="4">
    <source>
        <dbReference type="ARBA" id="ARBA00023002"/>
    </source>
</evidence>
<reference evidence="10" key="1">
    <citation type="submission" date="2018-05" db="EMBL/GenBank/DDBJ databases">
        <authorList>
            <person name="Lanie J.A."/>
            <person name="Ng W.-L."/>
            <person name="Kazmierczak K.M."/>
            <person name="Andrzejewski T.M."/>
            <person name="Davidsen T.M."/>
            <person name="Wayne K.J."/>
            <person name="Tettelin H."/>
            <person name="Glass J.I."/>
            <person name="Rusch D."/>
            <person name="Podicherti R."/>
            <person name="Tsui H.-C.T."/>
            <person name="Winkler M.E."/>
        </authorList>
    </citation>
    <scope>NUCLEOTIDE SEQUENCE</scope>
</reference>
<dbReference type="Pfam" id="PF01077">
    <property type="entry name" value="NIR_SIR"/>
    <property type="match status" value="2"/>
</dbReference>
<dbReference type="Gene3D" id="3.30.413.10">
    <property type="entry name" value="Sulfite Reductase Hemoprotein, domain 1"/>
    <property type="match status" value="2"/>
</dbReference>
<dbReference type="SUPFAM" id="SSF64307">
    <property type="entry name" value="SirA-like"/>
    <property type="match status" value="1"/>
</dbReference>
<proteinExistence type="predicted"/>
<organism evidence="10">
    <name type="scientific">marine metagenome</name>
    <dbReference type="NCBI Taxonomy" id="408172"/>
    <lineage>
        <taxon>unclassified sequences</taxon>
        <taxon>metagenomes</taxon>
        <taxon>ecological metagenomes</taxon>
    </lineage>
</organism>
<dbReference type="InterPro" id="IPR006067">
    <property type="entry name" value="NO2/SO3_Rdtase_4Fe4S_dom"/>
</dbReference>
<gene>
    <name evidence="10" type="ORF">METZ01_LOCUS40472</name>
</gene>
<dbReference type="InterPro" id="IPR051329">
    <property type="entry name" value="NIR_SIR_4Fe-4S"/>
</dbReference>
<keyword evidence="3" id="KW-0479">Metal-binding</keyword>
<dbReference type="Pfam" id="PF03460">
    <property type="entry name" value="NIR_SIR_ferr"/>
    <property type="match status" value="2"/>
</dbReference>
<dbReference type="GO" id="GO:0051539">
    <property type="term" value="F:4 iron, 4 sulfur cluster binding"/>
    <property type="evidence" value="ECO:0007669"/>
    <property type="project" value="UniProtKB-KW"/>
</dbReference>
<dbReference type="CDD" id="cd00291">
    <property type="entry name" value="SirA_YedF_YeeD"/>
    <property type="match status" value="1"/>
</dbReference>
<keyword evidence="6" id="KW-0411">Iron-sulfur</keyword>
<dbReference type="InterPro" id="IPR005117">
    <property type="entry name" value="NiRdtase/SiRdtase_haem-b_fer"/>
</dbReference>
<dbReference type="AlphaFoldDB" id="A0A381R9L3"/>
<sequence>MDAKTLNIPEEVKREIETFAAEVERLNRGEVGDDDFKRFRLQQGIYGQRQDGEQMVRTKLPAGRITSEQMRCMADFAEKYSHGVLHITTRQDIQLHYVKINDVPQGLEDLAKAGVTTREACGNTVRNVTACHKAGTCSTEVFDVTPYALAVSNYLLRRDLTQNLPRKFKISFGGCNGCGLAPIHDIGLKAVIRNENGKELRGFRALIGGGLGSFPHAALPLTDFIPEDHLLRMCEALVAVFDKYGDKKNRNKARFKFVLDKLGLEKIKELYNEEFTALEKNTYAPIKIDKEEDPLLSEYKPIDCDDDPEFQLWKNRNIETQKQEGFHNVQIKLILGDFSILQAKSLANMAENFAGSKLVATVNQNLMIPWVKENAFGNLFTELKKINLHKAGTEEIRDITCCPGSETCNLGITASRGLVDSLNKDMENGFKPSKDLDHITIKASGCPNSCGQHHIASIGFHGGAKKINGILTPHYEILLGGRVSEDKVVFGTSVIKIPAKNAPEAMKSSINDYKNNKQGEETFGEYFDRMGKSHFRELLEPLKNLPDIELSPESYIDYGSTEKFSLEDRGQGECAGAVTDMITDRITEAERAHFQGKLSLEKQSIKDAGDHARRSVIASARALLVTEGMDFNDDWECLKKFQSLVIDMEIVSAKYAKLIDNFEEYPEASDEKTAGWWISEAGMLVEECKAVQEKMQSDKSLRIRVGGDDPKEKATGSADTLTSIDLLGVKCPFNYVKTKIKLETMASGSILEVLLDDGEPSENVPKSIKNDGHKIISLIEQQGHYKLTIKKA</sequence>
<evidence type="ECO:0000259" key="7">
    <source>
        <dbReference type="Pfam" id="PF01077"/>
    </source>
</evidence>
<evidence type="ECO:0000256" key="1">
    <source>
        <dbReference type="ARBA" id="ARBA00022485"/>
    </source>
</evidence>
<evidence type="ECO:0000256" key="2">
    <source>
        <dbReference type="ARBA" id="ARBA00022617"/>
    </source>
</evidence>
<dbReference type="Gene3D" id="3.90.480.10">
    <property type="entry name" value="Sulfite Reductase Hemoprotein,Domain 2"/>
    <property type="match status" value="1"/>
</dbReference>
<evidence type="ECO:0000259" key="9">
    <source>
        <dbReference type="Pfam" id="PF03460"/>
    </source>
</evidence>
<protein>
    <recommendedName>
        <fullName evidence="11">Sulfite reductase</fullName>
    </recommendedName>
</protein>
<feature type="domain" description="Nitrite/sulphite reductase 4Fe-4S" evidence="7">
    <location>
        <begin position="121"/>
        <end position="275"/>
    </location>
</feature>
<name>A0A381R9L3_9ZZZZ</name>
<dbReference type="InterPro" id="IPR006066">
    <property type="entry name" value="NO2/SO3_Rdtase_FeS/sirohaem_BS"/>
</dbReference>
<dbReference type="InterPro" id="IPR036136">
    <property type="entry name" value="Nit/Sulf_reduc_fer-like_dom_sf"/>
</dbReference>
<evidence type="ECO:0000259" key="8">
    <source>
        <dbReference type="Pfam" id="PF01206"/>
    </source>
</evidence>
<dbReference type="InterPro" id="IPR036868">
    <property type="entry name" value="TusA-like_sf"/>
</dbReference>
<dbReference type="GO" id="GO:0016491">
    <property type="term" value="F:oxidoreductase activity"/>
    <property type="evidence" value="ECO:0007669"/>
    <property type="project" value="UniProtKB-KW"/>
</dbReference>
<dbReference type="PANTHER" id="PTHR32439">
    <property type="entry name" value="FERREDOXIN--NITRITE REDUCTASE, CHLOROPLASTIC"/>
    <property type="match status" value="1"/>
</dbReference>
<dbReference type="GO" id="GO:0020037">
    <property type="term" value="F:heme binding"/>
    <property type="evidence" value="ECO:0007669"/>
    <property type="project" value="InterPro"/>
</dbReference>
<dbReference type="SUPFAM" id="SSF55124">
    <property type="entry name" value="Nitrite/Sulfite reductase N-terminal domain-like"/>
    <property type="match status" value="2"/>
</dbReference>
<keyword evidence="1" id="KW-0004">4Fe-4S</keyword>
<feature type="domain" description="Nitrite/sulphite reductase 4Fe-4S" evidence="7">
    <location>
        <begin position="395"/>
        <end position="540"/>
    </location>
</feature>
<feature type="domain" description="UPF0033" evidence="8">
    <location>
        <begin position="723"/>
        <end position="791"/>
    </location>
</feature>
<accession>A0A381R9L3</accession>
<evidence type="ECO:0008006" key="11">
    <source>
        <dbReference type="Google" id="ProtNLM"/>
    </source>
</evidence>
<dbReference type="GO" id="GO:0046872">
    <property type="term" value="F:metal ion binding"/>
    <property type="evidence" value="ECO:0007669"/>
    <property type="project" value="UniProtKB-KW"/>
</dbReference>
<dbReference type="PRINTS" id="PR00397">
    <property type="entry name" value="SIROHAEM"/>
</dbReference>
<dbReference type="InterPro" id="IPR001455">
    <property type="entry name" value="TusA-like"/>
</dbReference>
<evidence type="ECO:0000313" key="10">
    <source>
        <dbReference type="EMBL" id="SUZ87618.1"/>
    </source>
</evidence>
<evidence type="ECO:0000256" key="3">
    <source>
        <dbReference type="ARBA" id="ARBA00022723"/>
    </source>
</evidence>
<dbReference type="SUPFAM" id="SSF56014">
    <property type="entry name" value="Nitrite and sulphite reductase 4Fe-4S domain-like"/>
    <property type="match status" value="2"/>
</dbReference>
<evidence type="ECO:0000256" key="6">
    <source>
        <dbReference type="ARBA" id="ARBA00023014"/>
    </source>
</evidence>
<keyword evidence="4" id="KW-0560">Oxidoreductase</keyword>